<evidence type="ECO:0000313" key="2">
    <source>
        <dbReference type="EMBL" id="SIS34249.1"/>
    </source>
</evidence>
<dbReference type="Proteomes" id="UP000279541">
    <property type="component" value="Chromosome"/>
</dbReference>
<accession>A0A1N7IB02</accession>
<keyword evidence="4" id="KW-1185">Reference proteome</keyword>
<evidence type="ECO:0000313" key="1">
    <source>
        <dbReference type="EMBL" id="AZB01265.1"/>
    </source>
</evidence>
<reference evidence="2 3" key="1">
    <citation type="submission" date="2017-01" db="EMBL/GenBank/DDBJ databases">
        <authorList>
            <person name="Mah S.A."/>
            <person name="Swanson W.J."/>
            <person name="Moy G.W."/>
            <person name="Vacquier V.D."/>
        </authorList>
    </citation>
    <scope>NUCLEOTIDE SEQUENCE [LARGE SCALE GENOMIC DNA]</scope>
    <source>
        <strain evidence="2 3">DSM 16927</strain>
    </source>
</reference>
<proteinExistence type="predicted"/>
<dbReference type="KEGG" id="cjt:EG359_17325"/>
<dbReference type="EMBL" id="FTNZ01000003">
    <property type="protein sequence ID" value="SIS34249.1"/>
    <property type="molecule type" value="Genomic_DNA"/>
</dbReference>
<dbReference type="EMBL" id="CP033926">
    <property type="protein sequence ID" value="AZB01265.1"/>
    <property type="molecule type" value="Genomic_DNA"/>
</dbReference>
<protein>
    <submittedName>
        <fullName evidence="2">Uncharacterized protein</fullName>
    </submittedName>
</protein>
<evidence type="ECO:0000313" key="4">
    <source>
        <dbReference type="Proteomes" id="UP000279541"/>
    </source>
</evidence>
<dbReference type="AlphaFoldDB" id="A0A1N7IB02"/>
<gene>
    <name evidence="1" type="ORF">EG359_17325</name>
    <name evidence="2" type="ORF">SAMN05421768_103664</name>
</gene>
<reference evidence="1 4" key="2">
    <citation type="submission" date="2018-11" db="EMBL/GenBank/DDBJ databases">
        <title>Proposal to divide the Flavobacteriaceae and reorganize its genera based on Amino Acid Identity values calculated from whole genome sequences.</title>
        <authorList>
            <person name="Nicholson A.C."/>
            <person name="Gulvik C.A."/>
            <person name="Whitney A.M."/>
            <person name="Humrighouse B.W."/>
            <person name="Bell M."/>
            <person name="Holmes B."/>
            <person name="Steigerwalt A.G."/>
            <person name="Villarma A."/>
            <person name="Sheth M."/>
            <person name="Batra D."/>
            <person name="Pryor J."/>
            <person name="Bernardet J.-F."/>
            <person name="Hugo C."/>
            <person name="Kampfer P."/>
            <person name="Newman J."/>
            <person name="McQuiston J.R."/>
        </authorList>
    </citation>
    <scope>NUCLEOTIDE SEQUENCE [LARGE SCALE GENOMIC DNA]</scope>
    <source>
        <strain evidence="1 4">DSM 16927</strain>
    </source>
</reference>
<evidence type="ECO:0000313" key="3">
    <source>
        <dbReference type="Proteomes" id="UP000186106"/>
    </source>
</evidence>
<sequence length="106" mass="12395">MSHQEKQEIFDEYFKSINRVNVDCFLASFGVHEMLRSNLIKHIFAACDLVQEEQQKRIADKALMRHDYNDLNNLEAGRSQKRFIASGLTYYNVDKSSIINPENLIK</sequence>
<dbReference type="RefSeq" id="WP_076353335.1">
    <property type="nucleotide sequence ID" value="NZ_CP033926.1"/>
</dbReference>
<dbReference type="OrthoDB" id="1274613at2"/>
<name>A0A1N7IB02_9FLAO</name>
<dbReference type="Proteomes" id="UP000186106">
    <property type="component" value="Unassembled WGS sequence"/>
</dbReference>
<organism evidence="2 3">
    <name type="scientific">Chryseobacterium joostei</name>
    <dbReference type="NCBI Taxonomy" id="112234"/>
    <lineage>
        <taxon>Bacteria</taxon>
        <taxon>Pseudomonadati</taxon>
        <taxon>Bacteroidota</taxon>
        <taxon>Flavobacteriia</taxon>
        <taxon>Flavobacteriales</taxon>
        <taxon>Weeksellaceae</taxon>
        <taxon>Chryseobacterium group</taxon>
        <taxon>Chryseobacterium</taxon>
    </lineage>
</organism>
<dbReference type="STRING" id="112234.SAMN05421768_103664"/>